<dbReference type="EC" id="2.7.7.65" evidence="1"/>
<dbReference type="RefSeq" id="WP_008059567.1">
    <property type="nucleotide sequence ID" value="NZ_AFHG01000033.1"/>
</dbReference>
<dbReference type="SUPFAM" id="SSF55073">
    <property type="entry name" value="Nucleotide cyclase"/>
    <property type="match status" value="1"/>
</dbReference>
<dbReference type="Gene3D" id="6.10.340.10">
    <property type="match status" value="1"/>
</dbReference>
<dbReference type="Pfam" id="PF00990">
    <property type="entry name" value="GGDEF"/>
    <property type="match status" value="1"/>
</dbReference>
<dbReference type="InterPro" id="IPR050469">
    <property type="entry name" value="Diguanylate_Cyclase"/>
</dbReference>
<keyword evidence="4" id="KW-0812">Transmembrane</keyword>
<dbReference type="PROSITE" id="PS50885">
    <property type="entry name" value="HAMP"/>
    <property type="match status" value="1"/>
</dbReference>
<feature type="transmembrane region" description="Helical" evidence="4">
    <location>
        <begin position="320"/>
        <end position="342"/>
    </location>
</feature>
<feature type="domain" description="GGDEF" evidence="6">
    <location>
        <begin position="443"/>
        <end position="577"/>
    </location>
</feature>
<keyword evidence="3" id="KW-0175">Coiled coil</keyword>
<dbReference type="PROSITE" id="PS50887">
    <property type="entry name" value="GGDEF"/>
    <property type="match status" value="1"/>
</dbReference>
<dbReference type="SMART" id="SM00267">
    <property type="entry name" value="GGDEF"/>
    <property type="match status" value="1"/>
</dbReference>
<dbReference type="InterPro" id="IPR029787">
    <property type="entry name" value="Nucleotide_cyclase"/>
</dbReference>
<dbReference type="PANTHER" id="PTHR45138">
    <property type="entry name" value="REGULATORY COMPONENTS OF SENSORY TRANSDUCTION SYSTEM"/>
    <property type="match status" value="1"/>
</dbReference>
<dbReference type="AlphaFoldDB" id="F5R9Y9"/>
<dbReference type="GO" id="GO:0016020">
    <property type="term" value="C:membrane"/>
    <property type="evidence" value="ECO:0007669"/>
    <property type="project" value="InterPro"/>
</dbReference>
<dbReference type="PANTHER" id="PTHR45138:SF9">
    <property type="entry name" value="DIGUANYLATE CYCLASE DGCM-RELATED"/>
    <property type="match status" value="1"/>
</dbReference>
<dbReference type="EMBL" id="AFHG01000033">
    <property type="protein sequence ID" value="EGK72655.1"/>
    <property type="molecule type" value="Genomic_DNA"/>
</dbReference>
<dbReference type="GO" id="GO:0007165">
    <property type="term" value="P:signal transduction"/>
    <property type="evidence" value="ECO:0007669"/>
    <property type="project" value="InterPro"/>
</dbReference>
<evidence type="ECO:0000313" key="8">
    <source>
        <dbReference type="Proteomes" id="UP000005019"/>
    </source>
</evidence>
<dbReference type="CDD" id="cd01949">
    <property type="entry name" value="GGDEF"/>
    <property type="match status" value="1"/>
</dbReference>
<proteinExistence type="predicted"/>
<comment type="caution">
    <text evidence="7">The sequence shown here is derived from an EMBL/GenBank/DDBJ whole genome shotgun (WGS) entry which is preliminary data.</text>
</comment>
<evidence type="ECO:0000256" key="1">
    <source>
        <dbReference type="ARBA" id="ARBA00012528"/>
    </source>
</evidence>
<dbReference type="InterPro" id="IPR043128">
    <property type="entry name" value="Rev_trsase/Diguanyl_cyclase"/>
</dbReference>
<dbReference type="OrthoDB" id="9813903at2"/>
<evidence type="ECO:0000256" key="3">
    <source>
        <dbReference type="SAM" id="Coils"/>
    </source>
</evidence>
<evidence type="ECO:0000256" key="4">
    <source>
        <dbReference type="SAM" id="Phobius"/>
    </source>
</evidence>
<reference evidence="7 8" key="1">
    <citation type="journal article" date="2011" name="J. Bacteriol.">
        <title>Genome sequence of Methyloversatilis universalis FAM5T, a methylotrophic representative of the order Rhodocyclales.</title>
        <authorList>
            <person name="Kittichotirat W."/>
            <person name="Good N.M."/>
            <person name="Hall R."/>
            <person name="Bringel F."/>
            <person name="Lajus A."/>
            <person name="Medigue C."/>
            <person name="Smalley N.E."/>
            <person name="Beck D."/>
            <person name="Bumgarner R."/>
            <person name="Vuilleumier S."/>
            <person name="Kalyuzhnaya M.G."/>
        </authorList>
    </citation>
    <scope>NUCLEOTIDE SEQUENCE [LARGE SCALE GENOMIC DNA]</scope>
    <source>
        <strain evidence="8">ATCC BAA-1314 / JCM 13912 / FAM5</strain>
    </source>
</reference>
<feature type="domain" description="HAMP" evidence="5">
    <location>
        <begin position="344"/>
        <end position="397"/>
    </location>
</feature>
<dbReference type="NCBIfam" id="TIGR00254">
    <property type="entry name" value="GGDEF"/>
    <property type="match status" value="1"/>
</dbReference>
<evidence type="ECO:0000256" key="2">
    <source>
        <dbReference type="ARBA" id="ARBA00034247"/>
    </source>
</evidence>
<comment type="catalytic activity">
    <reaction evidence="2">
        <text>2 GTP = 3',3'-c-di-GMP + 2 diphosphate</text>
        <dbReference type="Rhea" id="RHEA:24898"/>
        <dbReference type="ChEBI" id="CHEBI:33019"/>
        <dbReference type="ChEBI" id="CHEBI:37565"/>
        <dbReference type="ChEBI" id="CHEBI:58805"/>
        <dbReference type="EC" id="2.7.7.65"/>
    </reaction>
</comment>
<accession>F5R9Y9</accession>
<keyword evidence="8" id="KW-1185">Reference proteome</keyword>
<dbReference type="FunFam" id="3.30.70.270:FF:000001">
    <property type="entry name" value="Diguanylate cyclase domain protein"/>
    <property type="match status" value="1"/>
</dbReference>
<feature type="coiled-coil region" evidence="3">
    <location>
        <begin position="388"/>
        <end position="415"/>
    </location>
</feature>
<dbReference type="Gene3D" id="3.30.70.270">
    <property type="match status" value="1"/>
</dbReference>
<evidence type="ECO:0000259" key="5">
    <source>
        <dbReference type="PROSITE" id="PS50885"/>
    </source>
</evidence>
<keyword evidence="4" id="KW-1133">Transmembrane helix</keyword>
<sequence>MRLHRLFWLVCLLLAVTVLVLSAHIVALEWERADRATRGLEAIERLRHMLVAAEMASRERGPSNGLMGDITPGGDAVRLARLDEARARTDAAFSTLQQALDASGHRRDDVSAAVREAARDLSAGRGEISRIALQPRSERRADDIKAAIGRMFQVIEDLSPGLMHLMNEAQAAYPRASDALSGARLAAELREQAGRLGSQFTVALTARQPLRDSERTEIERLRGRVEQLRQLLVQRTAAAPERTAVHGATQRMLVRYFGSAMPFVEALTVRGRSDGEYDIDAAGFAARYVPDMDAIIELRDVLLEQALTEARVGAAEARTALVWISGGGLAALGLLGLTLWVVHHRVVRPLEETTELIVAIACGDLERTVPVPRHRDEVADVLKAIGVLRENSVARRALEDERQRLVEQLRDQSNTDFLTGLPNRRGFFTLAERHLPNLQRHGYPVAIALFDIDHFKQVNDSWGHAVGDVVLGEVARCCQQHSRRGDVIARYGGEEFILLMPHCDLASATAQAERLRVAIESTVMQAGDAGGLKVTASFGVAECLLEDDTLDPVIARADACLYRAKREGRNRVVAQDGA</sequence>
<evidence type="ECO:0000259" key="6">
    <source>
        <dbReference type="PROSITE" id="PS50887"/>
    </source>
</evidence>
<keyword evidence="4" id="KW-0472">Membrane</keyword>
<organism evidence="7 8">
    <name type="scientific">Methyloversatilis universalis (strain ATCC BAA-1314 / DSM 25237 / JCM 13912 / CCUG 52030 / FAM5)</name>
    <dbReference type="NCBI Taxonomy" id="1000565"/>
    <lineage>
        <taxon>Bacteria</taxon>
        <taxon>Pseudomonadati</taxon>
        <taxon>Pseudomonadota</taxon>
        <taxon>Betaproteobacteria</taxon>
        <taxon>Nitrosomonadales</taxon>
        <taxon>Sterolibacteriaceae</taxon>
        <taxon>Methyloversatilis</taxon>
    </lineage>
</organism>
<dbReference type="GO" id="GO:0052621">
    <property type="term" value="F:diguanylate cyclase activity"/>
    <property type="evidence" value="ECO:0007669"/>
    <property type="project" value="UniProtKB-EC"/>
</dbReference>
<evidence type="ECO:0000313" key="7">
    <source>
        <dbReference type="EMBL" id="EGK72655.1"/>
    </source>
</evidence>
<dbReference type="InterPro" id="IPR003660">
    <property type="entry name" value="HAMP_dom"/>
</dbReference>
<gene>
    <name evidence="7" type="ORF">METUNv1_01065</name>
</gene>
<dbReference type="InterPro" id="IPR000160">
    <property type="entry name" value="GGDEF_dom"/>
</dbReference>
<protein>
    <recommendedName>
        <fullName evidence="1">diguanylate cyclase</fullName>
        <ecNumber evidence="1">2.7.7.65</ecNumber>
    </recommendedName>
</protein>
<dbReference type="SUPFAM" id="SSF158472">
    <property type="entry name" value="HAMP domain-like"/>
    <property type="match status" value="1"/>
</dbReference>
<dbReference type="STRING" id="1000565.METUNv1_01065"/>
<dbReference type="SMART" id="SM00304">
    <property type="entry name" value="HAMP"/>
    <property type="match status" value="1"/>
</dbReference>
<name>F5R9Y9_METUF</name>
<dbReference type="Proteomes" id="UP000005019">
    <property type="component" value="Unassembled WGS sequence"/>
</dbReference>
<dbReference type="eggNOG" id="COG3706">
    <property type="taxonomic scope" value="Bacteria"/>
</dbReference>